<evidence type="ECO:0000259" key="1">
    <source>
        <dbReference type="PROSITE" id="PS00715"/>
    </source>
</evidence>
<dbReference type="EMBL" id="FNHW01000001">
    <property type="protein sequence ID" value="SDM83965.1"/>
    <property type="molecule type" value="Genomic_DNA"/>
</dbReference>
<dbReference type="InterPro" id="IPR013325">
    <property type="entry name" value="RNA_pol_sigma_r2"/>
</dbReference>
<dbReference type="PANTHER" id="PTHR30376:SF3">
    <property type="entry name" value="RNA POLYMERASE SIGMA FACTOR RPOH"/>
    <property type="match status" value="1"/>
</dbReference>
<dbReference type="AlphaFoldDB" id="A0A1G9WIV4"/>
<dbReference type="Pfam" id="PF04542">
    <property type="entry name" value="Sigma70_r2"/>
    <property type="match status" value="1"/>
</dbReference>
<gene>
    <name evidence="2" type="ORF">SAMN04488137_2179</name>
</gene>
<dbReference type="Gene3D" id="1.20.120.1810">
    <property type="match status" value="1"/>
</dbReference>
<dbReference type="PANTHER" id="PTHR30376">
    <property type="entry name" value="SIGMA FACTOR RPOH HEAT SHOCK RELATED"/>
    <property type="match status" value="1"/>
</dbReference>
<organism evidence="2 3">
    <name type="scientific">Fictibacillus solisalsi</name>
    <dbReference type="NCBI Taxonomy" id="459525"/>
    <lineage>
        <taxon>Bacteria</taxon>
        <taxon>Bacillati</taxon>
        <taxon>Bacillota</taxon>
        <taxon>Bacilli</taxon>
        <taxon>Bacillales</taxon>
        <taxon>Fictibacillaceae</taxon>
        <taxon>Fictibacillus</taxon>
    </lineage>
</organism>
<dbReference type="InterPro" id="IPR050813">
    <property type="entry name" value="Sigma-70_Factor"/>
</dbReference>
<keyword evidence="3" id="KW-1185">Reference proteome</keyword>
<dbReference type="Proteomes" id="UP000199544">
    <property type="component" value="Unassembled WGS sequence"/>
</dbReference>
<evidence type="ECO:0000313" key="3">
    <source>
        <dbReference type="Proteomes" id="UP000199544"/>
    </source>
</evidence>
<protein>
    <submittedName>
        <fullName evidence="2">Sigma-70 region 2</fullName>
    </submittedName>
</protein>
<feature type="non-terminal residue" evidence="2">
    <location>
        <position position="1"/>
    </location>
</feature>
<proteinExistence type="predicted"/>
<evidence type="ECO:0000313" key="2">
    <source>
        <dbReference type="EMBL" id="SDM83965.1"/>
    </source>
</evidence>
<dbReference type="GO" id="GO:0006352">
    <property type="term" value="P:DNA-templated transcription initiation"/>
    <property type="evidence" value="ECO:0007669"/>
    <property type="project" value="InterPro"/>
</dbReference>
<sequence>AEGDQEARSKLIEHNLRLVAHIVKKFENTGEVTEDLISIGTIGLIKAIESYSRGKGTKHALCGPLCGK</sequence>
<dbReference type="PROSITE" id="PS00715">
    <property type="entry name" value="SIGMA70_1"/>
    <property type="match status" value="1"/>
</dbReference>
<dbReference type="GO" id="GO:0003700">
    <property type="term" value="F:DNA-binding transcription factor activity"/>
    <property type="evidence" value="ECO:0007669"/>
    <property type="project" value="InterPro"/>
</dbReference>
<dbReference type="SUPFAM" id="SSF88946">
    <property type="entry name" value="Sigma2 domain of RNA polymerase sigma factors"/>
    <property type="match status" value="1"/>
</dbReference>
<dbReference type="InterPro" id="IPR007627">
    <property type="entry name" value="RNA_pol_sigma70_r2"/>
</dbReference>
<accession>A0A1G9WIV4</accession>
<name>A0A1G9WIV4_9BACL</name>
<reference evidence="3" key="1">
    <citation type="submission" date="2016-10" db="EMBL/GenBank/DDBJ databases">
        <authorList>
            <person name="Varghese N."/>
            <person name="Submissions S."/>
        </authorList>
    </citation>
    <scope>NUCLEOTIDE SEQUENCE [LARGE SCALE GENOMIC DNA]</scope>
    <source>
        <strain evidence="3">CGMCC 1.6854</strain>
    </source>
</reference>
<dbReference type="InterPro" id="IPR000943">
    <property type="entry name" value="RNA_pol_sigma70"/>
</dbReference>
<feature type="domain" description="RNA polymerase sigma-70" evidence="1">
    <location>
        <begin position="35"/>
        <end position="48"/>
    </location>
</feature>